<gene>
    <name evidence="5" type="primary">ugpC</name>
    <name evidence="5" type="ORF">FPK30_00270</name>
</gene>
<proteinExistence type="predicted"/>
<dbReference type="GO" id="GO:0016887">
    <property type="term" value="F:ATP hydrolysis activity"/>
    <property type="evidence" value="ECO:0007669"/>
    <property type="project" value="InterPro"/>
</dbReference>
<dbReference type="InterPro" id="IPR015855">
    <property type="entry name" value="ABC_transpr_MalK-like"/>
</dbReference>
<dbReference type="SMART" id="SM00382">
    <property type="entry name" value="AAA"/>
    <property type="match status" value="1"/>
</dbReference>
<dbReference type="GO" id="GO:0005524">
    <property type="term" value="F:ATP binding"/>
    <property type="evidence" value="ECO:0007669"/>
    <property type="project" value="UniProtKB-KW"/>
</dbReference>
<reference evidence="5 6" key="1">
    <citation type="submission" date="2019-07" db="EMBL/GenBank/DDBJ databases">
        <title>Bifidobacterium asteroides genomes.</title>
        <authorList>
            <person name="Zheng H."/>
        </authorList>
    </citation>
    <scope>NUCLEOTIDE SEQUENCE [LARGE SCALE GENOMIC DNA]</scope>
    <source>
        <strain evidence="5 6">W8102</strain>
    </source>
</reference>
<feature type="domain" description="ABC transporter" evidence="4">
    <location>
        <begin position="4"/>
        <end position="236"/>
    </location>
</feature>
<dbReference type="SUPFAM" id="SSF50331">
    <property type="entry name" value="MOP-like"/>
    <property type="match status" value="1"/>
</dbReference>
<dbReference type="Proteomes" id="UP000316508">
    <property type="component" value="Unassembled WGS sequence"/>
</dbReference>
<dbReference type="SUPFAM" id="SSF52540">
    <property type="entry name" value="P-loop containing nucleoside triphosphate hydrolases"/>
    <property type="match status" value="1"/>
</dbReference>
<keyword evidence="1" id="KW-0813">Transport</keyword>
<dbReference type="InterPro" id="IPR008995">
    <property type="entry name" value="Mo/tungstate-bd_C_term_dom"/>
</dbReference>
<dbReference type="GO" id="GO:0008643">
    <property type="term" value="P:carbohydrate transport"/>
    <property type="evidence" value="ECO:0007669"/>
    <property type="project" value="InterPro"/>
</dbReference>
<evidence type="ECO:0000259" key="4">
    <source>
        <dbReference type="PROSITE" id="PS50893"/>
    </source>
</evidence>
<dbReference type="InterPro" id="IPR017871">
    <property type="entry name" value="ABC_transporter-like_CS"/>
</dbReference>
<name>A0A556R4Y3_9BIFI</name>
<keyword evidence="6" id="KW-1185">Reference proteome</keyword>
<dbReference type="EMBL" id="VMHK01000001">
    <property type="protein sequence ID" value="TSJ83952.1"/>
    <property type="molecule type" value="Genomic_DNA"/>
</dbReference>
<evidence type="ECO:0000256" key="3">
    <source>
        <dbReference type="ARBA" id="ARBA00022840"/>
    </source>
</evidence>
<dbReference type="InterPro" id="IPR027417">
    <property type="entry name" value="P-loop_NTPase"/>
</dbReference>
<evidence type="ECO:0000256" key="2">
    <source>
        <dbReference type="ARBA" id="ARBA00022741"/>
    </source>
</evidence>
<dbReference type="Pfam" id="PF00005">
    <property type="entry name" value="ABC_tran"/>
    <property type="match status" value="1"/>
</dbReference>
<dbReference type="Gene3D" id="2.40.50.100">
    <property type="match status" value="1"/>
</dbReference>
<organism evidence="5 6">
    <name type="scientific">Bifidobacterium apousia</name>
    <dbReference type="NCBI Taxonomy" id="2750996"/>
    <lineage>
        <taxon>Bacteria</taxon>
        <taxon>Bacillati</taxon>
        <taxon>Actinomycetota</taxon>
        <taxon>Actinomycetes</taxon>
        <taxon>Bifidobacteriales</taxon>
        <taxon>Bifidobacteriaceae</taxon>
        <taxon>Bifidobacterium</taxon>
    </lineage>
</organism>
<dbReference type="Pfam" id="PF17912">
    <property type="entry name" value="OB_MalK"/>
    <property type="match status" value="1"/>
</dbReference>
<dbReference type="PANTHER" id="PTHR43875">
    <property type="entry name" value="MALTODEXTRIN IMPORT ATP-BINDING PROTEIN MSMX"/>
    <property type="match status" value="1"/>
</dbReference>
<dbReference type="InterPro" id="IPR003439">
    <property type="entry name" value="ABC_transporter-like_ATP-bd"/>
</dbReference>
<comment type="caution">
    <text evidence="5">The sequence shown here is derived from an EMBL/GenBank/DDBJ whole genome shotgun (WGS) entry which is preliminary data.</text>
</comment>
<keyword evidence="2" id="KW-0547">Nucleotide-binding</keyword>
<sequence>MAEVVFDHVTRIYPGNDEPSVSDLSLDIKDGEFLVLVGPSGCGKSTTLRMLAGLEEVNKGRIMIGDKDVTTMQPKDRDIAMVFQNYALYPHMTVADNMGFALKIAGTPKDEIRQRVEKAAEVLDLTEYLDRKPKALSGGQRQRVAMGRAIVRQPKVFLMDEPLSNLDAKLRVQTRTQIAALQRQLNVTTLYVTHDQTEALTMGDRIAVIKLGVLQQVGAPTELYDRPENVFVAGFIGSPSMNINIHPVVNGQAKIGEDTISLPREAVDKLTPDDQGKIVVGFRPENASLAGADEPDAFSLKVANVEDLGSDGYIYGNILTDNSAAEQAIVMSDQNKLTTIRVNPRDLPKVGDVVKIHIDPEKMHLFSPASELRLN</sequence>
<evidence type="ECO:0000256" key="1">
    <source>
        <dbReference type="ARBA" id="ARBA00022448"/>
    </source>
</evidence>
<dbReference type="InterPro" id="IPR047641">
    <property type="entry name" value="ABC_transpr_MalK/UgpC-like"/>
</dbReference>
<dbReference type="PROSITE" id="PS50893">
    <property type="entry name" value="ABC_TRANSPORTER_2"/>
    <property type="match status" value="1"/>
</dbReference>
<protein>
    <submittedName>
        <fullName evidence="5">sn-glycerol-3-phosphate ABC transporter ATP-binding protein UgpC</fullName>
    </submittedName>
</protein>
<dbReference type="RefSeq" id="WP_144084829.1">
    <property type="nucleotide sequence ID" value="NZ_JACFQF010000001.1"/>
</dbReference>
<dbReference type="InterPro" id="IPR003593">
    <property type="entry name" value="AAA+_ATPase"/>
</dbReference>
<dbReference type="CDD" id="cd03301">
    <property type="entry name" value="ABC_MalK_N"/>
    <property type="match status" value="1"/>
</dbReference>
<dbReference type="GO" id="GO:0140359">
    <property type="term" value="F:ABC-type transporter activity"/>
    <property type="evidence" value="ECO:0007669"/>
    <property type="project" value="InterPro"/>
</dbReference>
<dbReference type="Gene3D" id="2.40.50.140">
    <property type="entry name" value="Nucleic acid-binding proteins"/>
    <property type="match status" value="1"/>
</dbReference>
<dbReference type="InterPro" id="IPR012340">
    <property type="entry name" value="NA-bd_OB-fold"/>
</dbReference>
<dbReference type="GO" id="GO:0055052">
    <property type="term" value="C:ATP-binding cassette (ABC) transporter complex, substrate-binding subunit-containing"/>
    <property type="evidence" value="ECO:0007669"/>
    <property type="project" value="TreeGrafter"/>
</dbReference>
<dbReference type="PANTHER" id="PTHR43875:SF1">
    <property type="entry name" value="OSMOPROTECTIVE COMPOUNDS UPTAKE ATP-BINDING PROTEIN GGTA"/>
    <property type="match status" value="1"/>
</dbReference>
<dbReference type="FunFam" id="3.40.50.300:FF:000042">
    <property type="entry name" value="Maltose/maltodextrin ABC transporter, ATP-binding protein"/>
    <property type="match status" value="1"/>
</dbReference>
<dbReference type="Gene3D" id="3.40.50.300">
    <property type="entry name" value="P-loop containing nucleotide triphosphate hydrolases"/>
    <property type="match status" value="1"/>
</dbReference>
<dbReference type="InterPro" id="IPR040582">
    <property type="entry name" value="OB_MalK-like"/>
</dbReference>
<evidence type="ECO:0000313" key="6">
    <source>
        <dbReference type="Proteomes" id="UP000316508"/>
    </source>
</evidence>
<keyword evidence="3 5" id="KW-0067">ATP-binding</keyword>
<dbReference type="AlphaFoldDB" id="A0A556R4Y3"/>
<dbReference type="NCBIfam" id="NF008653">
    <property type="entry name" value="PRK11650.1"/>
    <property type="match status" value="1"/>
</dbReference>
<accession>A0A556R4Y3</accession>
<evidence type="ECO:0000313" key="5">
    <source>
        <dbReference type="EMBL" id="TSJ83952.1"/>
    </source>
</evidence>
<dbReference type="PROSITE" id="PS00211">
    <property type="entry name" value="ABC_TRANSPORTER_1"/>
    <property type="match status" value="1"/>
</dbReference>